<proteinExistence type="predicted"/>
<evidence type="ECO:0000313" key="2">
    <source>
        <dbReference type="EMBL" id="GLI64860.1"/>
    </source>
</evidence>
<evidence type="ECO:0000313" key="3">
    <source>
        <dbReference type="Proteomes" id="UP001165090"/>
    </source>
</evidence>
<sequence>MAAWPGSGPMQKLKRAAAHVLSDVWPKYQMHAGPLGNFLIECEPLSYQVVRQANGGLTMTLGESTHGFLIYERCRPTEAYLRLKLDALLSEYPIYEDEILGLAPASPAAAPAANPRHDLGAATTTVNSRTTATINDGAGAKRSSRPETPRPAAEPAAALHEPARTGEVSGQETPNADPWVTMSSEGGPVGLPVPVPVPVPVPMSNAGTELQETSSAGRPGPWTLAPASLNANNSEAIAVLHNYVDCAKLPHESAKQLLDPAVQWVHTSTDFESMLQHCYAAGQAGLAAHGGPTAASAGKAEVAAVYVPAAEVLNTATDPYGTPQMSWLATVYLINCSALFVDASAVSDSTAVASDSAVMLRALLESPSVVKVAHGCEKVSNIVASCGAASVAPFLDTRVLLRALTAMLPPLPAAPAPLTSTGAFVAVGPLAAAAMSRLNTHVTALRDALVATGLWAQRPALSGRYQAALKEDTFGLRDWASNPAAHEAAMVVAAKHLPELWEALANEAIPWVAMAAAATAMESAVVAQVQRAAGVQLPLILVNRQ</sequence>
<dbReference type="Proteomes" id="UP001165090">
    <property type="component" value="Unassembled WGS sequence"/>
</dbReference>
<feature type="region of interest" description="Disordered" evidence="1">
    <location>
        <begin position="128"/>
        <end position="175"/>
    </location>
</feature>
<organism evidence="2 3">
    <name type="scientific">Volvox africanus</name>
    <dbReference type="NCBI Taxonomy" id="51714"/>
    <lineage>
        <taxon>Eukaryota</taxon>
        <taxon>Viridiplantae</taxon>
        <taxon>Chlorophyta</taxon>
        <taxon>core chlorophytes</taxon>
        <taxon>Chlorophyceae</taxon>
        <taxon>CS clade</taxon>
        <taxon>Chlamydomonadales</taxon>
        <taxon>Volvocaceae</taxon>
        <taxon>Volvox</taxon>
    </lineage>
</organism>
<feature type="compositionally biased region" description="Low complexity" evidence="1">
    <location>
        <begin position="150"/>
        <end position="160"/>
    </location>
</feature>
<dbReference type="EMBL" id="BSDZ01000021">
    <property type="protein sequence ID" value="GLI64860.1"/>
    <property type="molecule type" value="Genomic_DNA"/>
</dbReference>
<protein>
    <recommendedName>
        <fullName evidence="4">3'-5' exonuclease domain-containing protein</fullName>
    </recommendedName>
</protein>
<name>A0ABQ5S4M9_9CHLO</name>
<evidence type="ECO:0000256" key="1">
    <source>
        <dbReference type="SAM" id="MobiDB-lite"/>
    </source>
</evidence>
<gene>
    <name evidence="2" type="ORF">VaNZ11_008246</name>
</gene>
<dbReference type="Gene3D" id="3.30.420.10">
    <property type="entry name" value="Ribonuclease H-like superfamily/Ribonuclease H"/>
    <property type="match status" value="1"/>
</dbReference>
<accession>A0ABQ5S4M9</accession>
<evidence type="ECO:0008006" key="4">
    <source>
        <dbReference type="Google" id="ProtNLM"/>
    </source>
</evidence>
<reference evidence="2 3" key="1">
    <citation type="journal article" date="2023" name="IScience">
        <title>Expanded male sex-determining region conserved during the evolution of homothallism in the green alga Volvox.</title>
        <authorList>
            <person name="Yamamoto K."/>
            <person name="Matsuzaki R."/>
            <person name="Mahakham W."/>
            <person name="Heman W."/>
            <person name="Sekimoto H."/>
            <person name="Kawachi M."/>
            <person name="Minakuchi Y."/>
            <person name="Toyoda A."/>
            <person name="Nozaki H."/>
        </authorList>
    </citation>
    <scope>NUCLEOTIDE SEQUENCE [LARGE SCALE GENOMIC DNA]</scope>
    <source>
        <strain evidence="2 3">NIES-4468</strain>
    </source>
</reference>
<dbReference type="InterPro" id="IPR036397">
    <property type="entry name" value="RNaseH_sf"/>
</dbReference>
<keyword evidence="3" id="KW-1185">Reference proteome</keyword>
<comment type="caution">
    <text evidence="2">The sequence shown here is derived from an EMBL/GenBank/DDBJ whole genome shotgun (WGS) entry which is preliminary data.</text>
</comment>